<dbReference type="RefSeq" id="WP_043125658.1">
    <property type="nucleotide sequence ID" value="NZ_JTDL01000141.1"/>
</dbReference>
<dbReference type="PANTHER" id="PTHR28152">
    <property type="entry name" value="HYDROXYACYL-THIOESTER DEHYDRATASE TYPE 2, MITOCHONDRIAL"/>
    <property type="match status" value="1"/>
</dbReference>
<dbReference type="InterPro" id="IPR052741">
    <property type="entry name" value="Mitochondrial_HTD2"/>
</dbReference>
<dbReference type="STRING" id="1338436.LK10_15780"/>
<dbReference type="EMBL" id="JTDL01000141">
    <property type="protein sequence ID" value="KHL01352.1"/>
    <property type="molecule type" value="Genomic_DNA"/>
</dbReference>
<dbReference type="SUPFAM" id="SSF54637">
    <property type="entry name" value="Thioesterase/thiol ester dehydrase-isomerase"/>
    <property type="match status" value="2"/>
</dbReference>
<proteinExistence type="predicted"/>
<feature type="domain" description="FAS1-like dehydratase" evidence="2">
    <location>
        <begin position="74"/>
        <end position="138"/>
    </location>
</feature>
<evidence type="ECO:0000313" key="4">
    <source>
        <dbReference type="Proteomes" id="UP000030982"/>
    </source>
</evidence>
<feature type="compositionally biased region" description="Polar residues" evidence="1">
    <location>
        <begin position="291"/>
        <end position="300"/>
    </location>
</feature>
<feature type="region of interest" description="Disordered" evidence="1">
    <location>
        <begin position="278"/>
        <end position="300"/>
    </location>
</feature>
<dbReference type="OrthoDB" id="7183822at2"/>
<dbReference type="GO" id="GO:0019171">
    <property type="term" value="F:(3R)-hydroxyacyl-[acyl-carrier-protein] dehydratase activity"/>
    <property type="evidence" value="ECO:0007669"/>
    <property type="project" value="TreeGrafter"/>
</dbReference>
<dbReference type="Gene3D" id="3.10.129.10">
    <property type="entry name" value="Hotdog Thioesterase"/>
    <property type="match status" value="2"/>
</dbReference>
<comment type="caution">
    <text evidence="3">The sequence shown here is derived from an EMBL/GenBank/DDBJ whole genome shotgun (WGS) entry which is preliminary data.</text>
</comment>
<gene>
    <name evidence="3" type="ORF">LK10_15780</name>
</gene>
<reference evidence="3 4" key="1">
    <citation type="submission" date="2014-09" db="EMBL/GenBank/DDBJ databases">
        <title>Genome sequence of Sinomonas sp. MUSC 117.</title>
        <authorList>
            <person name="Lee L.-H."/>
        </authorList>
    </citation>
    <scope>NUCLEOTIDE SEQUENCE [LARGE SCALE GENOMIC DNA]</scope>
    <source>
        <strain evidence="3 4">MUSC 117</strain>
    </source>
</reference>
<keyword evidence="4" id="KW-1185">Reference proteome</keyword>
<dbReference type="Pfam" id="PF13452">
    <property type="entry name" value="FAS1_DH_region"/>
    <property type="match status" value="1"/>
</dbReference>
<sequence length="300" mass="32178">MVDLGTWTAQTVVTEELLDPAPVAALAALLDDGLSAPGEGDELPPLWHWAALPRWAASGELGPDGHPRRGGFLPPIGLPRRMFAGGNLIFHGALRVGSTIRRESEVVSVAEKTGRSGPLVIVDVATRLFDEFGELAVTEMQNLVYREAAVKTEGAEAQIAPLEPPTSTPPPAQPLRRLSEHEWEFRTDASLLARFSAATANAHRIHYDWPYATRVEGYPGLLVHGPLQAIALTELHRLSGGARVERLRHRGLAPLFCGEPARLRATYDGSGSALLELSGTNGDSFGPRSTVELTTDGSPS</sequence>
<evidence type="ECO:0000256" key="1">
    <source>
        <dbReference type="SAM" id="MobiDB-lite"/>
    </source>
</evidence>
<dbReference type="InterPro" id="IPR039569">
    <property type="entry name" value="FAS1-like_DH_region"/>
</dbReference>
<accession>A0A0B2AHY2</accession>
<name>A0A0B2AHY2_9MICC</name>
<protein>
    <submittedName>
        <fullName evidence="3">Dehydratase</fullName>
    </submittedName>
</protein>
<organism evidence="3 4">
    <name type="scientific">Sinomonas humi</name>
    <dbReference type="NCBI Taxonomy" id="1338436"/>
    <lineage>
        <taxon>Bacteria</taxon>
        <taxon>Bacillati</taxon>
        <taxon>Actinomycetota</taxon>
        <taxon>Actinomycetes</taxon>
        <taxon>Micrococcales</taxon>
        <taxon>Micrococcaceae</taxon>
        <taxon>Sinomonas</taxon>
    </lineage>
</organism>
<dbReference type="PANTHER" id="PTHR28152:SF1">
    <property type="entry name" value="HYDROXYACYL-THIOESTER DEHYDRATASE TYPE 2, MITOCHONDRIAL"/>
    <property type="match status" value="1"/>
</dbReference>
<dbReference type="InterPro" id="IPR029069">
    <property type="entry name" value="HotDog_dom_sf"/>
</dbReference>
<dbReference type="AlphaFoldDB" id="A0A0B2AHY2"/>
<evidence type="ECO:0000313" key="3">
    <source>
        <dbReference type="EMBL" id="KHL01352.1"/>
    </source>
</evidence>
<dbReference type="Proteomes" id="UP000030982">
    <property type="component" value="Unassembled WGS sequence"/>
</dbReference>
<evidence type="ECO:0000259" key="2">
    <source>
        <dbReference type="Pfam" id="PF13452"/>
    </source>
</evidence>